<reference evidence="1" key="2">
    <citation type="submission" date="2025-09" db="UniProtKB">
        <authorList>
            <consortium name="EnsemblPlants"/>
        </authorList>
    </citation>
    <scope>IDENTIFICATION</scope>
</reference>
<dbReference type="EnsemblPlants" id="AVESA.00010b.r2.1DG0180370.1">
    <property type="protein sequence ID" value="AVESA.00010b.r2.1DG0180370.1.CDS.1"/>
    <property type="gene ID" value="AVESA.00010b.r2.1DG0180370"/>
</dbReference>
<organism evidence="1 2">
    <name type="scientific">Avena sativa</name>
    <name type="common">Oat</name>
    <dbReference type="NCBI Taxonomy" id="4498"/>
    <lineage>
        <taxon>Eukaryota</taxon>
        <taxon>Viridiplantae</taxon>
        <taxon>Streptophyta</taxon>
        <taxon>Embryophyta</taxon>
        <taxon>Tracheophyta</taxon>
        <taxon>Spermatophyta</taxon>
        <taxon>Magnoliopsida</taxon>
        <taxon>Liliopsida</taxon>
        <taxon>Poales</taxon>
        <taxon>Poaceae</taxon>
        <taxon>BOP clade</taxon>
        <taxon>Pooideae</taxon>
        <taxon>Poodae</taxon>
        <taxon>Poeae</taxon>
        <taxon>Poeae Chloroplast Group 1 (Aveneae type)</taxon>
        <taxon>Aveninae</taxon>
        <taxon>Avena</taxon>
    </lineage>
</organism>
<proteinExistence type="predicted"/>
<dbReference type="Proteomes" id="UP001732700">
    <property type="component" value="Chromosome 1D"/>
</dbReference>
<accession>A0ACD5U4Z0</accession>
<reference evidence="1" key="1">
    <citation type="submission" date="2021-05" db="EMBL/GenBank/DDBJ databases">
        <authorList>
            <person name="Scholz U."/>
            <person name="Mascher M."/>
            <person name="Fiebig A."/>
        </authorList>
    </citation>
    <scope>NUCLEOTIDE SEQUENCE [LARGE SCALE GENOMIC DNA]</scope>
</reference>
<keyword evidence="2" id="KW-1185">Reference proteome</keyword>
<name>A0ACD5U4Z0_AVESA</name>
<evidence type="ECO:0000313" key="2">
    <source>
        <dbReference type="Proteomes" id="UP001732700"/>
    </source>
</evidence>
<sequence length="299" mass="31110">MQKGGEGVVPKLGPRTRDDRRVKLERLRCVASCAGRALIPLDRAPAIYTPVVRALHQKTRPPPHHATRRSHLVATYARSGAMAPRSLDCPLLLLSAALLSCCCGLSGAARPAPSSSLVVGNVSFVRAWCAGTEYPALCDATLFPYAAAVGTSPARLAWAALNVTLDGARNATADMKGMAAGGHLAPVAAEAAADCVSMLGDAVAMLRQSVETMAEQAEEEEEGQATQQASRMARFRVDTVRTWASAALTDDSMCMEGFKGEAAGSGGVREAVRAHVVGLAHLTANALGIVNAMAGQTPP</sequence>
<evidence type="ECO:0000313" key="1">
    <source>
        <dbReference type="EnsemblPlants" id="AVESA.00010b.r2.1DG0180370.1.CDS.1"/>
    </source>
</evidence>
<protein>
    <submittedName>
        <fullName evidence="1">Uncharacterized protein</fullName>
    </submittedName>
</protein>